<feature type="non-terminal residue" evidence="1">
    <location>
        <position position="1"/>
    </location>
</feature>
<evidence type="ECO:0000313" key="1">
    <source>
        <dbReference type="EMBL" id="SBR03537.1"/>
    </source>
</evidence>
<dbReference type="AlphaFoldDB" id="A0A1A8J1Q9"/>
<dbReference type="Gene3D" id="3.30.420.10">
    <property type="entry name" value="Ribonuclease H-like superfamily/Ribonuclease H"/>
    <property type="match status" value="1"/>
</dbReference>
<gene>
    <name evidence="1" type="primary">Nfu_g_1_023774</name>
</gene>
<evidence type="ECO:0008006" key="2">
    <source>
        <dbReference type="Google" id="ProtNLM"/>
    </source>
</evidence>
<organism evidence="1">
    <name type="scientific">Nothobranchius kuhntae</name>
    <name type="common">Beira killifish</name>
    <dbReference type="NCBI Taxonomy" id="321403"/>
    <lineage>
        <taxon>Eukaryota</taxon>
        <taxon>Metazoa</taxon>
        <taxon>Chordata</taxon>
        <taxon>Craniata</taxon>
        <taxon>Vertebrata</taxon>
        <taxon>Euteleostomi</taxon>
        <taxon>Actinopterygii</taxon>
        <taxon>Neopterygii</taxon>
        <taxon>Teleostei</taxon>
        <taxon>Neoteleostei</taxon>
        <taxon>Acanthomorphata</taxon>
        <taxon>Ovalentaria</taxon>
        <taxon>Atherinomorphae</taxon>
        <taxon>Cyprinodontiformes</taxon>
        <taxon>Nothobranchiidae</taxon>
        <taxon>Nothobranchius</taxon>
    </lineage>
</organism>
<dbReference type="EMBL" id="HAED01017092">
    <property type="protein sequence ID" value="SBR03537.1"/>
    <property type="molecule type" value="Transcribed_RNA"/>
</dbReference>
<protein>
    <recommendedName>
        <fullName evidence="2">Tc1-like transposase DDE domain-containing protein</fullName>
    </recommendedName>
</protein>
<dbReference type="GO" id="GO:0003676">
    <property type="term" value="F:nucleic acid binding"/>
    <property type="evidence" value="ECO:0007669"/>
    <property type="project" value="InterPro"/>
</dbReference>
<proteinExistence type="predicted"/>
<reference evidence="1" key="2">
    <citation type="submission" date="2016-06" db="EMBL/GenBank/DDBJ databases">
        <title>The genome of a short-lived fish provides insights into sex chromosome evolution and the genetic control of aging.</title>
        <authorList>
            <person name="Reichwald K."/>
            <person name="Felder M."/>
            <person name="Petzold A."/>
            <person name="Koch P."/>
            <person name="Groth M."/>
            <person name="Platzer M."/>
        </authorList>
    </citation>
    <scope>NUCLEOTIDE SEQUENCE</scope>
    <source>
        <tissue evidence="1">Brain</tissue>
    </source>
</reference>
<reference evidence="1" key="1">
    <citation type="submission" date="2016-05" db="EMBL/GenBank/DDBJ databases">
        <authorList>
            <person name="Lavstsen T."/>
            <person name="Jespersen J.S."/>
        </authorList>
    </citation>
    <scope>NUCLEOTIDE SEQUENCE</scope>
    <source>
        <tissue evidence="1">Brain</tissue>
    </source>
</reference>
<dbReference type="InterPro" id="IPR036397">
    <property type="entry name" value="RNaseH_sf"/>
</dbReference>
<name>A0A1A8J1Q9_NOTKU</name>
<accession>A0A1A8J1Q9</accession>
<sequence>EETHFGRYERSMKYHNTTYSHKCGPLYSMRVVVVHFSNTTVIQNTSKAAVAFLKENRVKVIERPSMSPDLNPIQHLWGILKQQVEH</sequence>
<feature type="non-terminal residue" evidence="1">
    <location>
        <position position="86"/>
    </location>
</feature>